<dbReference type="GO" id="GO:0022857">
    <property type="term" value="F:transmembrane transporter activity"/>
    <property type="evidence" value="ECO:0007669"/>
    <property type="project" value="InterPro"/>
</dbReference>
<feature type="transmembrane region" description="Helical" evidence="6">
    <location>
        <begin position="304"/>
        <end position="322"/>
    </location>
</feature>
<proteinExistence type="inferred from homology"/>
<feature type="transmembrane region" description="Helical" evidence="6">
    <location>
        <begin position="271"/>
        <end position="292"/>
    </location>
</feature>
<accession>A0A9X2D3P1</accession>
<feature type="transmembrane region" description="Helical" evidence="6">
    <location>
        <begin position="362"/>
        <end position="387"/>
    </location>
</feature>
<evidence type="ECO:0000256" key="3">
    <source>
        <dbReference type="ARBA" id="ARBA00022989"/>
    </source>
</evidence>
<feature type="transmembrane region" description="Helical" evidence="6">
    <location>
        <begin position="168"/>
        <end position="186"/>
    </location>
</feature>
<feature type="transmembrane region" description="Helical" evidence="6">
    <location>
        <begin position="81"/>
        <end position="104"/>
    </location>
</feature>
<feature type="transmembrane region" description="Helical" evidence="6">
    <location>
        <begin position="230"/>
        <end position="251"/>
    </location>
</feature>
<keyword evidence="9" id="KW-1185">Reference proteome</keyword>
<keyword evidence="3 6" id="KW-1133">Transmembrane helix</keyword>
<dbReference type="InterPro" id="IPR011701">
    <property type="entry name" value="MFS"/>
</dbReference>
<keyword evidence="4 6" id="KW-0472">Membrane</keyword>
<comment type="caution">
    <text evidence="8">The sequence shown here is derived from an EMBL/GenBank/DDBJ whole genome shotgun (WGS) entry which is preliminary data.</text>
</comment>
<comment type="subcellular location">
    <subcellularLocation>
        <location evidence="1">Membrane</location>
        <topology evidence="1">Multi-pass membrane protein</topology>
    </subcellularLocation>
</comment>
<evidence type="ECO:0000313" key="9">
    <source>
        <dbReference type="Proteomes" id="UP001139721"/>
    </source>
</evidence>
<evidence type="ECO:0000256" key="1">
    <source>
        <dbReference type="ARBA" id="ARBA00004141"/>
    </source>
</evidence>
<dbReference type="Pfam" id="PF07690">
    <property type="entry name" value="MFS_1"/>
    <property type="match status" value="2"/>
</dbReference>
<evidence type="ECO:0000256" key="2">
    <source>
        <dbReference type="ARBA" id="ARBA00022692"/>
    </source>
</evidence>
<name>A0A9X2D3P1_9GAMM</name>
<evidence type="ECO:0000259" key="7">
    <source>
        <dbReference type="PROSITE" id="PS50850"/>
    </source>
</evidence>
<keyword evidence="2 6" id="KW-0812">Transmembrane</keyword>
<feature type="transmembrane region" description="Helical" evidence="6">
    <location>
        <begin position="46"/>
        <end position="69"/>
    </location>
</feature>
<gene>
    <name evidence="8" type="ORF">LOX96_15310</name>
</gene>
<evidence type="ECO:0000256" key="4">
    <source>
        <dbReference type="ARBA" id="ARBA00023136"/>
    </source>
</evidence>
<dbReference type="Proteomes" id="UP001139721">
    <property type="component" value="Unassembled WGS sequence"/>
</dbReference>
<reference evidence="8" key="1">
    <citation type="submission" date="2021-11" db="EMBL/GenBank/DDBJ databases">
        <title>Legionella maioricencis sp. nov., a new species isolated from hot water samples in Mallorca.</title>
        <authorList>
            <person name="Crespi S."/>
            <person name="Drasar V."/>
            <person name="Salva-Serra F."/>
            <person name="Jaen-Luchoro D."/>
            <person name="Pineiro-Iglesias B."/>
            <person name="Aliaga F."/>
            <person name="Fernandez-Juarez V."/>
            <person name="Coll G."/>
            <person name="Moore E.R.B."/>
            <person name="Bennasar-Figueras A."/>
        </authorList>
    </citation>
    <scope>NUCLEOTIDE SEQUENCE</scope>
    <source>
        <strain evidence="8">HCPI-6</strain>
    </source>
</reference>
<dbReference type="PANTHER" id="PTHR11662:SF399">
    <property type="entry name" value="FI19708P1-RELATED"/>
    <property type="match status" value="1"/>
</dbReference>
<feature type="transmembrane region" description="Helical" evidence="6">
    <location>
        <begin position="6"/>
        <end position="25"/>
    </location>
</feature>
<feature type="transmembrane region" description="Helical" evidence="6">
    <location>
        <begin position="328"/>
        <end position="350"/>
    </location>
</feature>
<dbReference type="PROSITE" id="PS50850">
    <property type="entry name" value="MFS"/>
    <property type="match status" value="1"/>
</dbReference>
<organism evidence="8 9">
    <name type="scientific">Legionella maioricensis</name>
    <dbReference type="NCBI Taxonomy" id="2896528"/>
    <lineage>
        <taxon>Bacteria</taxon>
        <taxon>Pseudomonadati</taxon>
        <taxon>Pseudomonadota</taxon>
        <taxon>Gammaproteobacteria</taxon>
        <taxon>Legionellales</taxon>
        <taxon>Legionellaceae</taxon>
        <taxon>Legionella</taxon>
    </lineage>
</organism>
<sequence length="415" mass="46789">MDLKRSNFRWLIVTLLFLITFINYIDRASISYAIDNIAKDFNLSDWQIGLVLGAFGVGYVFTTFLGGIAADKFGAKKTLMVSIFFWGVGSLLTGMALGFFMVLLSRIVLGLAEGPNFPAMTRAISDWLSEQERNRALSFALISVPVALALGGPIMSFLILTLSWRGTYYFLTVLALVWIPIWWWLFQDKPESSPHVNQLELAYLQEEVIIKSKDIPEKVSWGFLFFNKTLLANNWSFFVFGYYLFFFMTWLPRYLHEVYQLNLTQIGMYSIAPWLLAALLMWGVGVLSDYVFKKTQSLRLSRSYPIIITQLLSALCILPILLTHHVFYAMFFISLAVGFAMSANASFYAVNIDIAKERAGSALGIMDAVFAIAGFLAPTLTGVLISITGHFEATFFLLFGLAISSVFVMLLFHNK</sequence>
<comment type="similarity">
    <text evidence="5">Belongs to the major facilitator superfamily. Phthalate permease family.</text>
</comment>
<feature type="domain" description="Major facilitator superfamily (MFS) profile" evidence="7">
    <location>
        <begin position="12"/>
        <end position="415"/>
    </location>
</feature>
<dbReference type="CDD" id="cd17319">
    <property type="entry name" value="MFS_ExuT_GudP_like"/>
    <property type="match status" value="1"/>
</dbReference>
<dbReference type="Gene3D" id="1.20.1250.20">
    <property type="entry name" value="MFS general substrate transporter like domains"/>
    <property type="match status" value="2"/>
</dbReference>
<dbReference type="InterPro" id="IPR036259">
    <property type="entry name" value="MFS_trans_sf"/>
</dbReference>
<dbReference type="SUPFAM" id="SSF103473">
    <property type="entry name" value="MFS general substrate transporter"/>
    <property type="match status" value="1"/>
</dbReference>
<dbReference type="InterPro" id="IPR020846">
    <property type="entry name" value="MFS_dom"/>
</dbReference>
<feature type="transmembrane region" description="Helical" evidence="6">
    <location>
        <begin position="139"/>
        <end position="162"/>
    </location>
</feature>
<dbReference type="InterPro" id="IPR050382">
    <property type="entry name" value="MFS_Na/Anion_cotransporter"/>
</dbReference>
<dbReference type="RefSeq" id="WP_250424621.1">
    <property type="nucleotide sequence ID" value="NZ_JAJKBJ010000026.1"/>
</dbReference>
<evidence type="ECO:0000256" key="5">
    <source>
        <dbReference type="ARBA" id="ARBA00038514"/>
    </source>
</evidence>
<dbReference type="EMBL" id="JAJKBJ010000026">
    <property type="protein sequence ID" value="MCL9685470.1"/>
    <property type="molecule type" value="Genomic_DNA"/>
</dbReference>
<dbReference type="PANTHER" id="PTHR11662">
    <property type="entry name" value="SOLUTE CARRIER FAMILY 17"/>
    <property type="match status" value="1"/>
</dbReference>
<evidence type="ECO:0000313" key="8">
    <source>
        <dbReference type="EMBL" id="MCL9685470.1"/>
    </source>
</evidence>
<dbReference type="AlphaFoldDB" id="A0A9X2D3P1"/>
<feature type="transmembrane region" description="Helical" evidence="6">
    <location>
        <begin position="393"/>
        <end position="412"/>
    </location>
</feature>
<evidence type="ECO:0000256" key="6">
    <source>
        <dbReference type="SAM" id="Phobius"/>
    </source>
</evidence>
<dbReference type="GO" id="GO:0016020">
    <property type="term" value="C:membrane"/>
    <property type="evidence" value="ECO:0007669"/>
    <property type="project" value="UniProtKB-SubCell"/>
</dbReference>
<protein>
    <submittedName>
        <fullName evidence="8">MFS transporter</fullName>
    </submittedName>
</protein>